<keyword evidence="2" id="KW-1185">Reference proteome</keyword>
<dbReference type="SUPFAM" id="SSF48557">
    <property type="entry name" value="L-aspartase-like"/>
    <property type="match status" value="1"/>
</dbReference>
<accession>A0AAV6XHG4</accession>
<sequence length="227" mass="25532">MVCSSSKSLKMKFLPMAPSAISCSEGGTELSTKSIHFLHSCFVFQMSSPADNPMDLELSTLTSLCPLDGDYWDIAKDLSPITSEFGLIKFKVFNSENHLLNIIDRFSVKDALEINKLEKMIDFDEVRAVEYFLIERCKSQPEISKVARFFGFACGVKDINELAHGLMLKEALNQVIISYMDKLIIVANVSRLTMTDLTIRRFAMGVKLGYSLMAYKTAIHGLNQSFR</sequence>
<dbReference type="PROSITE" id="PS51257">
    <property type="entry name" value="PROKAR_LIPOPROTEIN"/>
    <property type="match status" value="1"/>
</dbReference>
<dbReference type="Proteomes" id="UP000826271">
    <property type="component" value="Unassembled WGS sequence"/>
</dbReference>
<dbReference type="AlphaFoldDB" id="A0AAV6XHG4"/>
<reference evidence="1" key="1">
    <citation type="submission" date="2019-10" db="EMBL/GenBank/DDBJ databases">
        <authorList>
            <person name="Zhang R."/>
            <person name="Pan Y."/>
            <person name="Wang J."/>
            <person name="Ma R."/>
            <person name="Yu S."/>
        </authorList>
    </citation>
    <scope>NUCLEOTIDE SEQUENCE</scope>
    <source>
        <strain evidence="1">LA-IB0</strain>
        <tissue evidence="1">Leaf</tissue>
    </source>
</reference>
<dbReference type="InterPro" id="IPR024083">
    <property type="entry name" value="Fumarase/histidase_N"/>
</dbReference>
<comment type="caution">
    <text evidence="1">The sequence shown here is derived from an EMBL/GenBank/DDBJ whole genome shotgun (WGS) entry which is preliminary data.</text>
</comment>
<name>A0AAV6XHG4_9LAMI</name>
<organism evidence="1 2">
    <name type="scientific">Buddleja alternifolia</name>
    <dbReference type="NCBI Taxonomy" id="168488"/>
    <lineage>
        <taxon>Eukaryota</taxon>
        <taxon>Viridiplantae</taxon>
        <taxon>Streptophyta</taxon>
        <taxon>Embryophyta</taxon>
        <taxon>Tracheophyta</taxon>
        <taxon>Spermatophyta</taxon>
        <taxon>Magnoliopsida</taxon>
        <taxon>eudicotyledons</taxon>
        <taxon>Gunneridae</taxon>
        <taxon>Pentapetalae</taxon>
        <taxon>asterids</taxon>
        <taxon>lamiids</taxon>
        <taxon>Lamiales</taxon>
        <taxon>Scrophulariaceae</taxon>
        <taxon>Buddlejeae</taxon>
        <taxon>Buddleja</taxon>
    </lineage>
</organism>
<dbReference type="InterPro" id="IPR047136">
    <property type="entry name" value="PurB_bact"/>
</dbReference>
<gene>
    <name evidence="1" type="ORF">BUALT_Bualt05G0080200</name>
</gene>
<dbReference type="Gene3D" id="1.10.275.10">
    <property type="entry name" value="Fumarase/aspartase (N-terminal domain)"/>
    <property type="match status" value="2"/>
</dbReference>
<evidence type="ECO:0000313" key="1">
    <source>
        <dbReference type="EMBL" id="KAG8382466.1"/>
    </source>
</evidence>
<dbReference type="PANTHER" id="PTHR43411">
    <property type="entry name" value="ADENYLOSUCCINATE LYASE"/>
    <property type="match status" value="1"/>
</dbReference>
<evidence type="ECO:0000313" key="2">
    <source>
        <dbReference type="Proteomes" id="UP000826271"/>
    </source>
</evidence>
<proteinExistence type="predicted"/>
<dbReference type="InterPro" id="IPR008948">
    <property type="entry name" value="L-Aspartase-like"/>
</dbReference>
<dbReference type="EMBL" id="WHWC01000005">
    <property type="protein sequence ID" value="KAG8382466.1"/>
    <property type="molecule type" value="Genomic_DNA"/>
</dbReference>
<dbReference type="PANTHER" id="PTHR43411:SF1">
    <property type="entry name" value="ADENYLOSUCCINATE LYASE"/>
    <property type="match status" value="1"/>
</dbReference>
<protein>
    <submittedName>
        <fullName evidence="1">Uncharacterized protein</fullName>
    </submittedName>
</protein>
<dbReference type="GO" id="GO:0003824">
    <property type="term" value="F:catalytic activity"/>
    <property type="evidence" value="ECO:0007669"/>
    <property type="project" value="InterPro"/>
</dbReference>